<feature type="domain" description="DNA polymerase III beta sliding clamp C-terminal" evidence="12">
    <location>
        <begin position="263"/>
        <end position="361"/>
    </location>
</feature>
<dbReference type="GO" id="GO:0005737">
    <property type="term" value="C:cytoplasm"/>
    <property type="evidence" value="ECO:0007669"/>
    <property type="project" value="UniProtKB-SubCell"/>
</dbReference>
<evidence type="ECO:0000256" key="9">
    <source>
        <dbReference type="PIRNR" id="PIRNR000804"/>
    </source>
</evidence>
<dbReference type="CDD" id="cd00140">
    <property type="entry name" value="beta_clamp"/>
    <property type="match status" value="1"/>
</dbReference>
<dbReference type="GO" id="GO:0003887">
    <property type="term" value="F:DNA-directed DNA polymerase activity"/>
    <property type="evidence" value="ECO:0007669"/>
    <property type="project" value="UniProtKB-UniRule"/>
</dbReference>
<protein>
    <recommendedName>
        <fullName evidence="9">Beta sliding clamp</fullName>
    </recommendedName>
</protein>
<dbReference type="PANTHER" id="PTHR30478">
    <property type="entry name" value="DNA POLYMERASE III SUBUNIT BETA"/>
    <property type="match status" value="1"/>
</dbReference>
<organism evidence="13 14">
    <name type="scientific">Raineyella antarctica</name>
    <dbReference type="NCBI Taxonomy" id="1577474"/>
    <lineage>
        <taxon>Bacteria</taxon>
        <taxon>Bacillati</taxon>
        <taxon>Actinomycetota</taxon>
        <taxon>Actinomycetes</taxon>
        <taxon>Propionibacteriales</taxon>
        <taxon>Propionibacteriaceae</taxon>
        <taxon>Raineyella</taxon>
    </lineage>
</organism>
<dbReference type="Pfam" id="PF02767">
    <property type="entry name" value="DNA_pol3_beta_2"/>
    <property type="match status" value="1"/>
</dbReference>
<dbReference type="AlphaFoldDB" id="A0A1G6HTJ0"/>
<keyword evidence="6 9" id="KW-0235">DNA replication</keyword>
<evidence type="ECO:0000259" key="12">
    <source>
        <dbReference type="Pfam" id="PF02768"/>
    </source>
</evidence>
<dbReference type="Proteomes" id="UP000199086">
    <property type="component" value="Unassembled WGS sequence"/>
</dbReference>
<evidence type="ECO:0000313" key="13">
    <source>
        <dbReference type="EMBL" id="SDB97504.1"/>
    </source>
</evidence>
<feature type="domain" description="DNA polymerase III beta sliding clamp N-terminal" evidence="10">
    <location>
        <begin position="1"/>
        <end position="118"/>
    </location>
</feature>
<dbReference type="PANTHER" id="PTHR30478:SF0">
    <property type="entry name" value="BETA SLIDING CLAMP"/>
    <property type="match status" value="1"/>
</dbReference>
<evidence type="ECO:0000256" key="8">
    <source>
        <dbReference type="ARBA" id="ARBA00023125"/>
    </source>
</evidence>
<gene>
    <name evidence="13" type="ORF">GA0111570_11296</name>
</gene>
<dbReference type="EMBL" id="FMYF01000012">
    <property type="protein sequence ID" value="SDB97504.1"/>
    <property type="molecule type" value="Genomic_DNA"/>
</dbReference>
<dbReference type="GO" id="GO:0006271">
    <property type="term" value="P:DNA strand elongation involved in DNA replication"/>
    <property type="evidence" value="ECO:0007669"/>
    <property type="project" value="TreeGrafter"/>
</dbReference>
<evidence type="ECO:0000259" key="10">
    <source>
        <dbReference type="Pfam" id="PF00712"/>
    </source>
</evidence>
<evidence type="ECO:0000313" key="14">
    <source>
        <dbReference type="Proteomes" id="UP000199086"/>
    </source>
</evidence>
<keyword evidence="5 9" id="KW-0548">Nucleotidyltransferase</keyword>
<dbReference type="RefSeq" id="WP_092613151.1">
    <property type="nucleotide sequence ID" value="NZ_FMYF01000012.1"/>
</dbReference>
<keyword evidence="3 9" id="KW-0963">Cytoplasm</keyword>
<keyword evidence="14" id="KW-1185">Reference proteome</keyword>
<dbReference type="Gene3D" id="3.10.150.10">
    <property type="entry name" value="DNA Polymerase III, subunit A, domain 2"/>
    <property type="match status" value="3"/>
</dbReference>
<dbReference type="Pfam" id="PF02768">
    <property type="entry name" value="DNA_pol3_beta_3"/>
    <property type="match status" value="1"/>
</dbReference>
<dbReference type="SMART" id="SM00480">
    <property type="entry name" value="POL3Bc"/>
    <property type="match status" value="1"/>
</dbReference>
<evidence type="ECO:0000256" key="4">
    <source>
        <dbReference type="ARBA" id="ARBA00022679"/>
    </source>
</evidence>
<dbReference type="OrthoDB" id="468978at2"/>
<dbReference type="GO" id="GO:0003677">
    <property type="term" value="F:DNA binding"/>
    <property type="evidence" value="ECO:0007669"/>
    <property type="project" value="UniProtKB-UniRule"/>
</dbReference>
<dbReference type="InterPro" id="IPR022635">
    <property type="entry name" value="DNA_polIII_beta_C"/>
</dbReference>
<evidence type="ECO:0000256" key="5">
    <source>
        <dbReference type="ARBA" id="ARBA00022695"/>
    </source>
</evidence>
<dbReference type="SUPFAM" id="SSF55979">
    <property type="entry name" value="DNA clamp"/>
    <property type="match status" value="3"/>
</dbReference>
<dbReference type="InterPro" id="IPR022637">
    <property type="entry name" value="DNA_polIII_beta_cen"/>
</dbReference>
<evidence type="ECO:0000256" key="2">
    <source>
        <dbReference type="ARBA" id="ARBA00010752"/>
    </source>
</evidence>
<proteinExistence type="inferred from homology"/>
<feature type="domain" description="DNA polymerase III beta sliding clamp central" evidence="11">
    <location>
        <begin position="128"/>
        <end position="250"/>
    </location>
</feature>
<dbReference type="FunFam" id="3.10.150.10:FF:000005">
    <property type="entry name" value="Beta sliding clamp"/>
    <property type="match status" value="1"/>
</dbReference>
<comment type="subcellular location">
    <subcellularLocation>
        <location evidence="1 9">Cytoplasm</location>
    </subcellularLocation>
</comment>
<keyword evidence="7 9" id="KW-0239">DNA-directed DNA polymerase</keyword>
<comment type="similarity">
    <text evidence="2 9">Belongs to the beta sliding clamp family.</text>
</comment>
<dbReference type="InterPro" id="IPR022634">
    <property type="entry name" value="DNA_polIII_beta_N"/>
</dbReference>
<keyword evidence="4 9" id="KW-0808">Transferase</keyword>
<evidence type="ECO:0000256" key="7">
    <source>
        <dbReference type="ARBA" id="ARBA00022932"/>
    </source>
</evidence>
<dbReference type="GO" id="GO:0008408">
    <property type="term" value="F:3'-5' exonuclease activity"/>
    <property type="evidence" value="ECO:0007669"/>
    <property type="project" value="InterPro"/>
</dbReference>
<comment type="function">
    <text evidence="9">Confers DNA tethering and processivity to DNA polymerases and other proteins. Acts as a clamp, forming a ring around DNA (a reaction catalyzed by the clamp-loading complex) which diffuses in an ATP-independent manner freely and bidirectionally along dsDNA. Initially characterized for its ability to contact the catalytic subunit of DNA polymerase III (Pol III), a complex, multichain enzyme responsible for most of the replicative synthesis in bacteria; Pol III exhibits 3'-5' exonuclease proofreading activity. The beta chain is required for initiation of replication as well as for processivity of DNA replication.</text>
</comment>
<dbReference type="Pfam" id="PF00712">
    <property type="entry name" value="DNA_pol3_beta"/>
    <property type="match status" value="1"/>
</dbReference>
<accession>A0A1G6HTJ0</accession>
<dbReference type="GO" id="GO:0009360">
    <property type="term" value="C:DNA polymerase III complex"/>
    <property type="evidence" value="ECO:0007669"/>
    <property type="project" value="InterPro"/>
</dbReference>
<keyword evidence="8" id="KW-0238">DNA-binding</keyword>
<dbReference type="InterPro" id="IPR001001">
    <property type="entry name" value="DNA_polIII_beta"/>
</dbReference>
<reference evidence="13 14" key="1">
    <citation type="submission" date="2016-06" db="EMBL/GenBank/DDBJ databases">
        <authorList>
            <person name="Olsen C.W."/>
            <person name="Carey S."/>
            <person name="Hinshaw L."/>
            <person name="Karasin A.I."/>
        </authorList>
    </citation>
    <scope>NUCLEOTIDE SEQUENCE [LARGE SCALE GENOMIC DNA]</scope>
    <source>
        <strain evidence="13 14">LZ-22</strain>
    </source>
</reference>
<comment type="subunit">
    <text evidence="9">Forms a ring-shaped head-to-tail homodimer around DNA.</text>
</comment>
<dbReference type="NCBIfam" id="TIGR00663">
    <property type="entry name" value="dnan"/>
    <property type="match status" value="1"/>
</dbReference>
<evidence type="ECO:0000256" key="6">
    <source>
        <dbReference type="ARBA" id="ARBA00022705"/>
    </source>
</evidence>
<dbReference type="STRING" id="1577474.GA0111570_11296"/>
<evidence type="ECO:0000259" key="11">
    <source>
        <dbReference type="Pfam" id="PF02767"/>
    </source>
</evidence>
<name>A0A1G6HTJ0_9ACTN</name>
<evidence type="ECO:0000256" key="1">
    <source>
        <dbReference type="ARBA" id="ARBA00004496"/>
    </source>
</evidence>
<dbReference type="InterPro" id="IPR046938">
    <property type="entry name" value="DNA_clamp_sf"/>
</dbReference>
<sequence length="383" mass="40665">MKFEVDRDVFAESVAWVARSLPTRPSIPVLAGLMIHAEGESLTLSSFDYETSARVDVPARVHDEGTALISGRLLAEITRSLPHVGVSVATDDSSMELDCGSAHFTLQLLPTDDYPVLPAMPAETGKVASGDLAEAVSQVAVAAGRDELLPIFTGVRIEIDGETLSMLATDRYRMALKELTWTPVRSDFSGNSLVPAKVLSEAAKSMAGGESVSIALSQPGNGQGLIGLAGEANGTKRRITTRLLDGEFPKVRHLMDVRSTLTVRCSTSDLIDAAKRVALVAERNSPLRMVMGTDSITLEAASGDHAHASEQIEAVMESDGDPMAAAGFNPQYLLDALGALDAAYVNFSFTAAGKPCLLTGIGSLDGDPLLDYRHVIMLMRLPD</sequence>
<dbReference type="PIRSF" id="PIRSF000804">
    <property type="entry name" value="DNA_pol_III_b"/>
    <property type="match status" value="1"/>
</dbReference>
<evidence type="ECO:0000256" key="3">
    <source>
        <dbReference type="ARBA" id="ARBA00022490"/>
    </source>
</evidence>